<organism evidence="4">
    <name type="scientific">Sesamum latifolium</name>
    <dbReference type="NCBI Taxonomy" id="2727402"/>
    <lineage>
        <taxon>Eukaryota</taxon>
        <taxon>Viridiplantae</taxon>
        <taxon>Streptophyta</taxon>
        <taxon>Embryophyta</taxon>
        <taxon>Tracheophyta</taxon>
        <taxon>Spermatophyta</taxon>
        <taxon>Magnoliopsida</taxon>
        <taxon>eudicotyledons</taxon>
        <taxon>Gunneridae</taxon>
        <taxon>Pentapetalae</taxon>
        <taxon>asterids</taxon>
        <taxon>lamiids</taxon>
        <taxon>Lamiales</taxon>
        <taxon>Pedaliaceae</taxon>
        <taxon>Sesamum</taxon>
    </lineage>
</organism>
<dbReference type="PANTHER" id="PTHR23317:SF76">
    <property type="entry name" value="LD20667P"/>
    <property type="match status" value="1"/>
</dbReference>
<reference evidence="4" key="2">
    <citation type="journal article" date="2024" name="Plant">
        <title>Genomic evolution and insights into agronomic trait innovations of Sesamum species.</title>
        <authorList>
            <person name="Miao H."/>
            <person name="Wang L."/>
            <person name="Qu L."/>
            <person name="Liu H."/>
            <person name="Sun Y."/>
            <person name="Le M."/>
            <person name="Wang Q."/>
            <person name="Wei S."/>
            <person name="Zheng Y."/>
            <person name="Lin W."/>
            <person name="Duan Y."/>
            <person name="Cao H."/>
            <person name="Xiong S."/>
            <person name="Wang X."/>
            <person name="Wei L."/>
            <person name="Li C."/>
            <person name="Ma Q."/>
            <person name="Ju M."/>
            <person name="Zhao R."/>
            <person name="Li G."/>
            <person name="Mu C."/>
            <person name="Tian Q."/>
            <person name="Mei H."/>
            <person name="Zhang T."/>
            <person name="Gao T."/>
            <person name="Zhang H."/>
        </authorList>
    </citation>
    <scope>NUCLEOTIDE SEQUENCE</scope>
    <source>
        <strain evidence="4">KEN1</strain>
    </source>
</reference>
<dbReference type="GO" id="GO:0007264">
    <property type="term" value="P:small GTPase-mediated signal transduction"/>
    <property type="evidence" value="ECO:0007669"/>
    <property type="project" value="InterPro"/>
</dbReference>
<protein>
    <submittedName>
        <fullName evidence="4">Guanine nucleotide exchange factor SPIKE 1</fullName>
    </submittedName>
</protein>
<comment type="similarity">
    <text evidence="1">Belongs to the DOCK family.</text>
</comment>
<dbReference type="AlphaFoldDB" id="A0AAW2X5Q1"/>
<dbReference type="EMBL" id="JACGWN010000005">
    <property type="protein sequence ID" value="KAL0448231.1"/>
    <property type="molecule type" value="Genomic_DNA"/>
</dbReference>
<sequence>MYHQHQFVCLSKLEKPATEEGGKPILFPKEPVSTIWSPLPGQSSHFLIVVLLLLRLGSSPSSHYLLAFSGSFKEGAAAEPVSKNNIGWKAGDPKRKIHKPVKGVLRLEIEKLQSGLVDSEKSAESRSVNGDMPGHLVPGTHFSQNCPSYRTDGRPSMSRKRNLFIRVELRQDDGDIRKPPFRGNASKGTRLWHFRKGAHTQVAVGARVACYHDEIKVSLPAIWTPMHHLLFTFFHVDLQTKIEVPKP</sequence>
<dbReference type="GO" id="GO:0005085">
    <property type="term" value="F:guanyl-nucleotide exchange factor activity"/>
    <property type="evidence" value="ECO:0007669"/>
    <property type="project" value="InterPro"/>
</dbReference>
<feature type="non-terminal residue" evidence="4">
    <location>
        <position position="247"/>
    </location>
</feature>
<feature type="domain" description="C2 DOCK-type" evidence="3">
    <location>
        <begin position="129"/>
        <end position="247"/>
    </location>
</feature>
<dbReference type="InterPro" id="IPR027007">
    <property type="entry name" value="C2_DOCK-type_domain"/>
</dbReference>
<evidence type="ECO:0000259" key="3">
    <source>
        <dbReference type="PROSITE" id="PS51650"/>
    </source>
</evidence>
<dbReference type="InterPro" id="IPR035892">
    <property type="entry name" value="C2_domain_sf"/>
</dbReference>
<comment type="caution">
    <text evidence="4">The sequence shown here is derived from an EMBL/GenBank/DDBJ whole genome shotgun (WGS) entry which is preliminary data.</text>
</comment>
<feature type="region of interest" description="Disordered" evidence="2">
    <location>
        <begin position="118"/>
        <end position="156"/>
    </location>
</feature>
<dbReference type="PROSITE" id="PS51650">
    <property type="entry name" value="C2_DOCK"/>
    <property type="match status" value="1"/>
</dbReference>
<gene>
    <name evidence="4" type="ORF">Slati_1379500</name>
</gene>
<dbReference type="PANTHER" id="PTHR23317">
    <property type="entry name" value="DEDICATOR OF CYTOKINESIS DOCK"/>
    <property type="match status" value="1"/>
</dbReference>
<evidence type="ECO:0000313" key="4">
    <source>
        <dbReference type="EMBL" id="KAL0448231.1"/>
    </source>
</evidence>
<accession>A0AAW2X5Q1</accession>
<reference evidence="4" key="1">
    <citation type="submission" date="2020-06" db="EMBL/GenBank/DDBJ databases">
        <authorList>
            <person name="Li T."/>
            <person name="Hu X."/>
            <person name="Zhang T."/>
            <person name="Song X."/>
            <person name="Zhang H."/>
            <person name="Dai N."/>
            <person name="Sheng W."/>
            <person name="Hou X."/>
            <person name="Wei L."/>
        </authorList>
    </citation>
    <scope>NUCLEOTIDE SEQUENCE</scope>
    <source>
        <strain evidence="4">KEN1</strain>
        <tissue evidence="4">Leaf</tissue>
    </source>
</reference>
<evidence type="ECO:0000256" key="2">
    <source>
        <dbReference type="SAM" id="MobiDB-lite"/>
    </source>
</evidence>
<dbReference type="InterPro" id="IPR026791">
    <property type="entry name" value="DOCK"/>
</dbReference>
<dbReference type="Gene3D" id="2.60.40.150">
    <property type="entry name" value="C2 domain"/>
    <property type="match status" value="1"/>
</dbReference>
<evidence type="ECO:0000256" key="1">
    <source>
        <dbReference type="PROSITE-ProRule" id="PRU00983"/>
    </source>
</evidence>
<dbReference type="Pfam" id="PF14429">
    <property type="entry name" value="DOCK-C2"/>
    <property type="match status" value="1"/>
</dbReference>
<proteinExistence type="inferred from homology"/>
<name>A0AAW2X5Q1_9LAMI</name>